<evidence type="ECO:0000313" key="1">
    <source>
        <dbReference type="EMBL" id="GBP32804.1"/>
    </source>
</evidence>
<protein>
    <submittedName>
        <fullName evidence="1">Uncharacterized protein</fullName>
    </submittedName>
</protein>
<sequence length="92" mass="10342">MLFHLPLGAYLTGREAPLENKRRPTLEVVCRAKTSSQCLSDCLLSLNARRRTAPPAPPQPLDAETLYSSVGELETSPWERPLSCQQKFRMSK</sequence>
<proteinExistence type="predicted"/>
<organism evidence="1 2">
    <name type="scientific">Eumeta variegata</name>
    <name type="common">Bagworm moth</name>
    <name type="synonym">Eumeta japonica</name>
    <dbReference type="NCBI Taxonomy" id="151549"/>
    <lineage>
        <taxon>Eukaryota</taxon>
        <taxon>Metazoa</taxon>
        <taxon>Ecdysozoa</taxon>
        <taxon>Arthropoda</taxon>
        <taxon>Hexapoda</taxon>
        <taxon>Insecta</taxon>
        <taxon>Pterygota</taxon>
        <taxon>Neoptera</taxon>
        <taxon>Endopterygota</taxon>
        <taxon>Lepidoptera</taxon>
        <taxon>Glossata</taxon>
        <taxon>Ditrysia</taxon>
        <taxon>Tineoidea</taxon>
        <taxon>Psychidae</taxon>
        <taxon>Oiketicinae</taxon>
        <taxon>Eumeta</taxon>
    </lineage>
</organism>
<dbReference type="AlphaFoldDB" id="A0A4C1V426"/>
<accession>A0A4C1V426</accession>
<evidence type="ECO:0000313" key="2">
    <source>
        <dbReference type="Proteomes" id="UP000299102"/>
    </source>
</evidence>
<dbReference type="EMBL" id="BGZK01000265">
    <property type="protein sequence ID" value="GBP32804.1"/>
    <property type="molecule type" value="Genomic_DNA"/>
</dbReference>
<reference evidence="1 2" key="1">
    <citation type="journal article" date="2019" name="Commun. Biol.">
        <title>The bagworm genome reveals a unique fibroin gene that provides high tensile strength.</title>
        <authorList>
            <person name="Kono N."/>
            <person name="Nakamura H."/>
            <person name="Ohtoshi R."/>
            <person name="Tomita M."/>
            <person name="Numata K."/>
            <person name="Arakawa K."/>
        </authorList>
    </citation>
    <scope>NUCLEOTIDE SEQUENCE [LARGE SCALE GENOMIC DNA]</scope>
</reference>
<comment type="caution">
    <text evidence="1">The sequence shown here is derived from an EMBL/GenBank/DDBJ whole genome shotgun (WGS) entry which is preliminary data.</text>
</comment>
<dbReference type="Proteomes" id="UP000299102">
    <property type="component" value="Unassembled WGS sequence"/>
</dbReference>
<name>A0A4C1V426_EUMVA</name>
<gene>
    <name evidence="1" type="ORF">EVAR_19655_1</name>
</gene>
<keyword evidence="2" id="KW-1185">Reference proteome</keyword>